<dbReference type="Proteomes" id="UP001199322">
    <property type="component" value="Unassembled WGS sequence"/>
</dbReference>
<dbReference type="InterPro" id="IPR054242">
    <property type="entry name" value="DUF6969"/>
</dbReference>
<name>A0AAW4Q7F1_RALPI</name>
<dbReference type="AlphaFoldDB" id="A0AAW4Q7F1"/>
<evidence type="ECO:0000313" key="2">
    <source>
        <dbReference type="EMBL" id="MBX3891718.1"/>
    </source>
</evidence>
<gene>
    <name evidence="2" type="ORF">DEE74_17795</name>
</gene>
<evidence type="ECO:0000259" key="1">
    <source>
        <dbReference type="Pfam" id="PF22308"/>
    </source>
</evidence>
<dbReference type="EMBL" id="QGBI01000017">
    <property type="protein sequence ID" value="MBX3891718.1"/>
    <property type="molecule type" value="Genomic_DNA"/>
</dbReference>
<feature type="domain" description="DUF6969" evidence="1">
    <location>
        <begin position="10"/>
        <end position="198"/>
    </location>
</feature>
<dbReference type="RefSeq" id="WP_125472832.1">
    <property type="nucleotide sequence ID" value="NZ_JACBXL010000028.1"/>
</dbReference>
<evidence type="ECO:0000313" key="3">
    <source>
        <dbReference type="Proteomes" id="UP001199322"/>
    </source>
</evidence>
<organism evidence="2 3">
    <name type="scientific">Ralstonia pickettii</name>
    <name type="common">Burkholderia pickettii</name>
    <dbReference type="NCBI Taxonomy" id="329"/>
    <lineage>
        <taxon>Bacteria</taxon>
        <taxon>Pseudomonadati</taxon>
        <taxon>Pseudomonadota</taxon>
        <taxon>Betaproteobacteria</taxon>
        <taxon>Burkholderiales</taxon>
        <taxon>Burkholderiaceae</taxon>
        <taxon>Ralstonia</taxon>
    </lineage>
</organism>
<dbReference type="Pfam" id="PF22308">
    <property type="entry name" value="DUF6969"/>
    <property type="match status" value="1"/>
</dbReference>
<sequence length="234" mass="26782">MLAQVHGARASVEAFSRATSKAGSLIQSWIRGRTVVEYDHYPPDDVIDEVSGSQFYYHAHRSGVEHGHVHLFWHATRNGRRRRLPSGKVRWVNTAPSHLFAISLDDRGLPVGLFTVNQWVTDGHWFDAVTTLALVDRFRMSAVRRHANSCEWLNEFVRMYRPVISELLVRRDERLARRPDKKEALKDHRLEVLSHVAIDWGADLDALEAELVRRQEPCPQGNGRPHPSHVANPV</sequence>
<reference evidence="2" key="1">
    <citation type="submission" date="2018-06" db="EMBL/GenBank/DDBJ databases">
        <authorList>
            <person name="O'Rourke A."/>
        </authorList>
    </citation>
    <scope>NUCLEOTIDE SEQUENCE</scope>
    <source>
        <strain evidence="2">132550021-3</strain>
    </source>
</reference>
<protein>
    <recommendedName>
        <fullName evidence="1">DUF6969 domain-containing protein</fullName>
    </recommendedName>
</protein>
<proteinExistence type="predicted"/>
<accession>A0AAW4Q7F1</accession>
<comment type="caution">
    <text evidence="2">The sequence shown here is derived from an EMBL/GenBank/DDBJ whole genome shotgun (WGS) entry which is preliminary data.</text>
</comment>